<dbReference type="SUPFAM" id="SSF54862">
    <property type="entry name" value="4Fe-4S ferredoxins"/>
    <property type="match status" value="1"/>
</dbReference>
<sequence>MGSNKLSRRNFLKLVGGAGLFGTGILAAGCSGKTAGGKGWIPSQYEGTGNWQAQVKGRIAIASSNVSIERNDSKCILCGQCIEVCKKVMSVYGSYELPLKKDIPCVNCGQCSLWCPTGAITEKNNITDVVKALEDQNKYVIVQTAPATKVALGEEFGMEPGSIVEGKQVAALRALGFDAVLDTCFSADLTIMEEAAEVLYRLKNVQNTLPQFTSCCPGWVKFCEYYYPDLLEHMSSCKSPQQMLGAVAKTYYATKMGINPANIVSVAIMPCTAKKAEAKRSEMNASGKEIGNEHMMDVDLVLTTRELARLIKLKQIDMTNLDNQEYDSILGESTGAGKIFGVTGGVTEAAVRTLYYYATKENPPASLLNWQEVRGLKGVKEATVDVPGFGTVKVAVCHGLKNARVILKQVREKKSPWQFIEFMACPGGCIGGGGQPKSAVPPTDDVRTARIASLYKMDAQQSKKRLSYQNDEINTLYKEFFQEPLSEKAEHLLHTHYQDKSNLFTAKKDL</sequence>
<dbReference type="InterPro" id="IPR006311">
    <property type="entry name" value="TAT_signal"/>
</dbReference>
<dbReference type="Pfam" id="PF02906">
    <property type="entry name" value="Fe_hyd_lg_C"/>
    <property type="match status" value="1"/>
</dbReference>
<feature type="domain" description="4Fe-4S ferredoxin-type" evidence="4">
    <location>
        <begin position="95"/>
        <end position="125"/>
    </location>
</feature>
<dbReference type="InterPro" id="IPR050340">
    <property type="entry name" value="Cytosolic_Fe-S_CAF"/>
</dbReference>
<gene>
    <name evidence="5" type="ORF">P3F81_02580</name>
</gene>
<protein>
    <submittedName>
        <fullName evidence="5">[FeFe] hydrogenase, group A</fullName>
    </submittedName>
</protein>
<dbReference type="GO" id="GO:0008901">
    <property type="term" value="F:ferredoxin hydrogenase activity"/>
    <property type="evidence" value="ECO:0007669"/>
    <property type="project" value="InterPro"/>
</dbReference>
<dbReference type="NCBIfam" id="TIGR02512">
    <property type="entry name" value="FeFe_hydrog_A"/>
    <property type="match status" value="1"/>
</dbReference>
<evidence type="ECO:0000313" key="5">
    <source>
        <dbReference type="EMBL" id="WIW71237.1"/>
    </source>
</evidence>
<dbReference type="Gene3D" id="4.10.260.20">
    <property type="entry name" value="Iron hydrogenase, small subunit"/>
    <property type="match status" value="1"/>
</dbReference>
<evidence type="ECO:0000256" key="2">
    <source>
        <dbReference type="ARBA" id="ARBA00023004"/>
    </source>
</evidence>
<dbReference type="InterPro" id="IPR013352">
    <property type="entry name" value="Fe_hydrogenase_subset"/>
</dbReference>
<dbReference type="PROSITE" id="PS00198">
    <property type="entry name" value="4FE4S_FER_1"/>
    <property type="match status" value="1"/>
</dbReference>
<dbReference type="PROSITE" id="PS51379">
    <property type="entry name" value="4FE4S_FER_2"/>
    <property type="match status" value="2"/>
</dbReference>
<dbReference type="GO" id="GO:0005506">
    <property type="term" value="F:iron ion binding"/>
    <property type="evidence" value="ECO:0007669"/>
    <property type="project" value="InterPro"/>
</dbReference>
<dbReference type="InterPro" id="IPR003149">
    <property type="entry name" value="Fe_hydrogenase_ssu"/>
</dbReference>
<keyword evidence="1" id="KW-0479">Metal-binding</keyword>
<dbReference type="Gene3D" id="3.40.50.1780">
    <property type="match status" value="1"/>
</dbReference>
<dbReference type="InterPro" id="IPR004108">
    <property type="entry name" value="Fe_hydrogenase_lsu_C"/>
</dbReference>
<keyword evidence="3" id="KW-0411">Iron-sulfur</keyword>
<keyword evidence="6" id="KW-1185">Reference proteome</keyword>
<dbReference type="PROSITE" id="PS51318">
    <property type="entry name" value="TAT"/>
    <property type="match status" value="1"/>
</dbReference>
<dbReference type="Pfam" id="PF02256">
    <property type="entry name" value="Fe_hyd_SSU"/>
    <property type="match status" value="1"/>
</dbReference>
<dbReference type="SMART" id="SM00902">
    <property type="entry name" value="Fe_hyd_SSU"/>
    <property type="match status" value="1"/>
</dbReference>
<name>A0A9Y2ERI6_9FIRM</name>
<dbReference type="GO" id="GO:0051536">
    <property type="term" value="F:iron-sulfur cluster binding"/>
    <property type="evidence" value="ECO:0007669"/>
    <property type="project" value="UniProtKB-KW"/>
</dbReference>
<dbReference type="InterPro" id="IPR036991">
    <property type="entry name" value="Fe_hydrogenase_ssu_sf"/>
</dbReference>
<dbReference type="SUPFAM" id="SSF53920">
    <property type="entry name" value="Fe-only hydrogenase"/>
    <property type="match status" value="1"/>
</dbReference>
<dbReference type="Gene3D" id="3.40.950.10">
    <property type="entry name" value="Fe-only Hydrogenase (Larger Subunit), Chain L, domain 3"/>
    <property type="match status" value="1"/>
</dbReference>
<reference evidence="5" key="1">
    <citation type="submission" date="2023-03" db="EMBL/GenBank/DDBJ databases">
        <title>Selenobaculum gbiensis gen. nov. sp. nov., a new bacterium isolated from the gut microbiota of IBD patient.</title>
        <authorList>
            <person name="Yeo S."/>
            <person name="Park H."/>
            <person name="Huh C.S."/>
        </authorList>
    </citation>
    <scope>NUCLEOTIDE SEQUENCE</scope>
    <source>
        <strain evidence="5">ICN-92133</strain>
    </source>
</reference>
<evidence type="ECO:0000256" key="3">
    <source>
        <dbReference type="ARBA" id="ARBA00023014"/>
    </source>
</evidence>
<dbReference type="AlphaFoldDB" id="A0A9Y2ERI6"/>
<dbReference type="InterPro" id="IPR017900">
    <property type="entry name" value="4Fe4S_Fe_S_CS"/>
</dbReference>
<organism evidence="5 6">
    <name type="scientific">Selenobaculum gibii</name>
    <dbReference type="NCBI Taxonomy" id="3054208"/>
    <lineage>
        <taxon>Bacteria</taxon>
        <taxon>Bacillati</taxon>
        <taxon>Bacillota</taxon>
        <taxon>Negativicutes</taxon>
        <taxon>Selenomonadales</taxon>
        <taxon>Selenomonadaceae</taxon>
        <taxon>Selenobaculum</taxon>
    </lineage>
</organism>
<dbReference type="Gene3D" id="3.30.70.20">
    <property type="match status" value="1"/>
</dbReference>
<feature type="domain" description="4Fe-4S ferredoxin-type" evidence="4">
    <location>
        <begin position="66"/>
        <end position="94"/>
    </location>
</feature>
<evidence type="ECO:0000313" key="6">
    <source>
        <dbReference type="Proteomes" id="UP001243623"/>
    </source>
</evidence>
<dbReference type="InterPro" id="IPR009016">
    <property type="entry name" value="Fe_hydrogenase"/>
</dbReference>
<evidence type="ECO:0000256" key="1">
    <source>
        <dbReference type="ARBA" id="ARBA00022723"/>
    </source>
</evidence>
<evidence type="ECO:0000259" key="4">
    <source>
        <dbReference type="PROSITE" id="PS51379"/>
    </source>
</evidence>
<dbReference type="RefSeq" id="WP_147666600.1">
    <property type="nucleotide sequence ID" value="NZ_CP120678.1"/>
</dbReference>
<accession>A0A9Y2ERI6</accession>
<dbReference type="InterPro" id="IPR017896">
    <property type="entry name" value="4Fe4S_Fe-S-bd"/>
</dbReference>
<dbReference type="EMBL" id="CP120678">
    <property type="protein sequence ID" value="WIW71237.1"/>
    <property type="molecule type" value="Genomic_DNA"/>
</dbReference>
<dbReference type="Proteomes" id="UP001243623">
    <property type="component" value="Chromosome"/>
</dbReference>
<proteinExistence type="predicted"/>
<dbReference type="PROSITE" id="PS51257">
    <property type="entry name" value="PROKAR_LIPOPROTEIN"/>
    <property type="match status" value="1"/>
</dbReference>
<keyword evidence="2" id="KW-0408">Iron</keyword>
<dbReference type="PANTHER" id="PTHR11615">
    <property type="entry name" value="NITRATE, FORMATE, IRON DEHYDROGENASE"/>
    <property type="match status" value="1"/>
</dbReference>
<dbReference type="KEGG" id="sgbi:P3F81_02580"/>